<gene>
    <name evidence="1" type="ORF">VC83_01214</name>
</gene>
<proteinExistence type="predicted"/>
<dbReference type="EMBL" id="KV441387">
    <property type="protein sequence ID" value="OAF62700.1"/>
    <property type="molecule type" value="Genomic_DNA"/>
</dbReference>
<dbReference type="RefSeq" id="XP_024327972.1">
    <property type="nucleotide sequence ID" value="XM_024464898.1"/>
</dbReference>
<protein>
    <submittedName>
        <fullName evidence="1">Uncharacterized protein</fullName>
    </submittedName>
</protein>
<reference evidence="1" key="1">
    <citation type="submission" date="2016-03" db="EMBL/GenBank/DDBJ databases">
        <title>Updated assembly of Pseudogymnoascus destructans, the fungus causing white-nose syndrome of bats.</title>
        <authorList>
            <person name="Palmer J.M."/>
            <person name="Drees K.P."/>
            <person name="Foster J.T."/>
            <person name="Lindner D.L."/>
        </authorList>
    </citation>
    <scope>NUCLEOTIDE SEQUENCE [LARGE SCALE GENOMIC DNA]</scope>
    <source>
        <strain evidence="1">20631-21</strain>
    </source>
</reference>
<dbReference type="GeneID" id="36284305"/>
<sequence length="91" mass="10011">MANIATASHHEDAPPTEGGFFAFHTTIPSTSDVRSAIVKDMDWLQVLEQSLLEKEQYASAFSERADYLELQNVMLVPSLGTNLLSISAIQD</sequence>
<organism evidence="1">
    <name type="scientific">Pseudogymnoascus destructans</name>
    <dbReference type="NCBI Taxonomy" id="655981"/>
    <lineage>
        <taxon>Eukaryota</taxon>
        <taxon>Fungi</taxon>
        <taxon>Dikarya</taxon>
        <taxon>Ascomycota</taxon>
        <taxon>Pezizomycotina</taxon>
        <taxon>Leotiomycetes</taxon>
        <taxon>Thelebolales</taxon>
        <taxon>Thelebolaceae</taxon>
        <taxon>Pseudogymnoascus</taxon>
    </lineage>
</organism>
<dbReference type="AlphaFoldDB" id="A0A177ALJ5"/>
<dbReference type="Proteomes" id="UP000077154">
    <property type="component" value="Unassembled WGS sequence"/>
</dbReference>
<evidence type="ECO:0000313" key="1">
    <source>
        <dbReference type="EMBL" id="OAF62700.1"/>
    </source>
</evidence>
<name>A0A177ALJ5_9PEZI</name>
<accession>A0A177ALJ5</accession>